<dbReference type="GO" id="GO:0047560">
    <property type="term" value="F:3-dehydrosphinganine reductase activity"/>
    <property type="evidence" value="ECO:0007669"/>
    <property type="project" value="TreeGrafter"/>
</dbReference>
<feature type="non-terminal residue" evidence="1">
    <location>
        <position position="124"/>
    </location>
</feature>
<dbReference type="AlphaFoldDB" id="A0A813C6J1"/>
<keyword evidence="2" id="KW-1185">Reference proteome</keyword>
<dbReference type="InterPro" id="IPR036291">
    <property type="entry name" value="NAD(P)-bd_dom_sf"/>
</dbReference>
<dbReference type="GO" id="GO:0005789">
    <property type="term" value="C:endoplasmic reticulum membrane"/>
    <property type="evidence" value="ECO:0007669"/>
    <property type="project" value="TreeGrafter"/>
</dbReference>
<gene>
    <name evidence="1" type="primary">TSC10A</name>
    <name evidence="1" type="ORF">SNEC2469_LOCUS33778</name>
</gene>
<dbReference type="Pfam" id="PF00106">
    <property type="entry name" value="adh_short"/>
    <property type="match status" value="1"/>
</dbReference>
<sequence>MILELCLAAAGVCTLQMAWNFFSRAKMSVEGKHVLITGGSQGLGLAFAKLCFARGARVTIVARTKAKLEQACEEVRIQGAATGAKIQYLEMDVSSMKCSTFSELMGRAAESFGRVDVVVANAGT</sequence>
<evidence type="ECO:0000313" key="2">
    <source>
        <dbReference type="Proteomes" id="UP000601435"/>
    </source>
</evidence>
<dbReference type="SUPFAM" id="SSF51735">
    <property type="entry name" value="NAD(P)-binding Rossmann-fold domains"/>
    <property type="match status" value="1"/>
</dbReference>
<organism evidence="1 2">
    <name type="scientific">Symbiodinium necroappetens</name>
    <dbReference type="NCBI Taxonomy" id="1628268"/>
    <lineage>
        <taxon>Eukaryota</taxon>
        <taxon>Sar</taxon>
        <taxon>Alveolata</taxon>
        <taxon>Dinophyceae</taxon>
        <taxon>Suessiales</taxon>
        <taxon>Symbiodiniaceae</taxon>
        <taxon>Symbiodinium</taxon>
    </lineage>
</organism>
<dbReference type="EMBL" id="CAJNJA010090486">
    <property type="protein sequence ID" value="CAE7940131.1"/>
    <property type="molecule type" value="Genomic_DNA"/>
</dbReference>
<proteinExistence type="predicted"/>
<dbReference type="GO" id="GO:0006666">
    <property type="term" value="P:3-keto-sphinganine metabolic process"/>
    <property type="evidence" value="ECO:0007669"/>
    <property type="project" value="TreeGrafter"/>
</dbReference>
<dbReference type="PANTHER" id="PTHR43550">
    <property type="entry name" value="3-KETODIHYDROSPHINGOSINE REDUCTASE"/>
    <property type="match status" value="1"/>
</dbReference>
<reference evidence="1" key="1">
    <citation type="submission" date="2021-02" db="EMBL/GenBank/DDBJ databases">
        <authorList>
            <person name="Dougan E. K."/>
            <person name="Rhodes N."/>
            <person name="Thang M."/>
            <person name="Chan C."/>
        </authorList>
    </citation>
    <scope>NUCLEOTIDE SEQUENCE</scope>
</reference>
<dbReference type="Gene3D" id="3.40.50.720">
    <property type="entry name" value="NAD(P)-binding Rossmann-like Domain"/>
    <property type="match status" value="1"/>
</dbReference>
<dbReference type="InterPro" id="IPR002347">
    <property type="entry name" value="SDR_fam"/>
</dbReference>
<dbReference type="OrthoDB" id="422695at2759"/>
<name>A0A813C6J1_9DINO</name>
<dbReference type="PANTHER" id="PTHR43550:SF3">
    <property type="entry name" value="3-KETODIHYDROSPHINGOSINE REDUCTASE"/>
    <property type="match status" value="1"/>
</dbReference>
<evidence type="ECO:0000313" key="1">
    <source>
        <dbReference type="EMBL" id="CAE7940131.1"/>
    </source>
</evidence>
<protein>
    <submittedName>
        <fullName evidence="1">TSC10A protein</fullName>
    </submittedName>
</protein>
<dbReference type="GO" id="GO:0030148">
    <property type="term" value="P:sphingolipid biosynthetic process"/>
    <property type="evidence" value="ECO:0007669"/>
    <property type="project" value="TreeGrafter"/>
</dbReference>
<accession>A0A813C6J1</accession>
<dbReference type="Proteomes" id="UP000601435">
    <property type="component" value="Unassembled WGS sequence"/>
</dbReference>
<comment type="caution">
    <text evidence="1">The sequence shown here is derived from an EMBL/GenBank/DDBJ whole genome shotgun (WGS) entry which is preliminary data.</text>
</comment>
<dbReference type="PRINTS" id="PR00081">
    <property type="entry name" value="GDHRDH"/>
</dbReference>